<evidence type="ECO:0000313" key="3">
    <source>
        <dbReference type="EMBL" id="PHH62209.1"/>
    </source>
</evidence>
<proteinExistence type="predicted"/>
<comment type="caution">
    <text evidence="3">The sequence shown here is derived from an EMBL/GenBank/DDBJ whole genome shotgun (WGS) entry which is preliminary data.</text>
</comment>
<keyword evidence="2" id="KW-0732">Signal</keyword>
<feature type="signal peptide" evidence="2">
    <location>
        <begin position="1"/>
        <end position="33"/>
    </location>
</feature>
<feature type="region of interest" description="Disordered" evidence="1">
    <location>
        <begin position="252"/>
        <end position="278"/>
    </location>
</feature>
<evidence type="ECO:0008006" key="5">
    <source>
        <dbReference type="Google" id="ProtNLM"/>
    </source>
</evidence>
<dbReference type="Proteomes" id="UP000226192">
    <property type="component" value="Unassembled WGS sequence"/>
</dbReference>
<dbReference type="AlphaFoldDB" id="A0A2C5X908"/>
<name>A0A2C5X908_9HYPO</name>
<feature type="chain" id="PRO_5012858155" description="Vacuolar protein sorting-associated protein 62" evidence="2">
    <location>
        <begin position="34"/>
        <end position="531"/>
    </location>
</feature>
<dbReference type="InterPro" id="IPR009291">
    <property type="entry name" value="Vps62"/>
</dbReference>
<evidence type="ECO:0000313" key="4">
    <source>
        <dbReference type="Proteomes" id="UP000226192"/>
    </source>
</evidence>
<evidence type="ECO:0000256" key="2">
    <source>
        <dbReference type="SAM" id="SignalP"/>
    </source>
</evidence>
<protein>
    <recommendedName>
        <fullName evidence="5">Vacuolar protein sorting-associated protein 62</fullName>
    </recommendedName>
</protein>
<sequence length="531" mass="59829">MTWLTRCSLALGLLGLFSLVALVLPSLLDPTAASPEKRLRDRLWINSSPYVVDRQLCRWLGLCGLQHLRQDPAALSENGGDGGDDSGGGNGAIADEVWGELRRRALKHPEPRASKQQRRRILKDVPDYVVKHAPLVHLYSGEEFWPSDIQEHLQHMEVQIDNAVYNDSTAWSLDNLAQLNRRRGSLSLHSRDDVESRPAWLHSRQNTPSDFPSHAGGHAHAPKLGSADDAPAGGEPTTWFDVDKHHRLHRIVPPRSARKKPPGPAPGQPRVFGRGHKPDAAGYSRAPAVLVLVDKGSGIVDAFWFFFYSYNLGQTVLGIRFGNHVGDWEHCMMRFEHGVPRGIYFSEHEGGQAYAWEAVEKRGQRPVIYSALGSHAMYALPGNHAYILPFGLLKDVTDKGPLWDPALNNYAYHYDATRDHDAPQSHDINTDPLQGHDKHDWQRAEQHSHSHSLTPAAKNPNAPTSWFHYRGHWGDELYLLADPRQWRLFGQYHYVTGPTGPKFKQLARSKLCRGTRCRILHRLDPNGKWYS</sequence>
<dbReference type="PANTHER" id="PTHR48172:SF2">
    <property type="entry name" value="VACUOLAR PROTEIN SORTING PROTEIN 62"/>
    <property type="match status" value="1"/>
</dbReference>
<dbReference type="OrthoDB" id="188042at2759"/>
<gene>
    <name evidence="3" type="ORF">CDD81_7336</name>
</gene>
<accession>A0A2C5X908</accession>
<dbReference type="PANTHER" id="PTHR48172">
    <property type="match status" value="1"/>
</dbReference>
<reference evidence="3 4" key="1">
    <citation type="submission" date="2017-06" db="EMBL/GenBank/DDBJ databases">
        <title>Ant-infecting Ophiocordyceps genomes reveal a high diversity of potential behavioral manipulation genes and a possible major role for enterotoxins.</title>
        <authorList>
            <person name="De Bekker C."/>
            <person name="Evans H.C."/>
            <person name="Brachmann A."/>
            <person name="Hughes D.P."/>
        </authorList>
    </citation>
    <scope>NUCLEOTIDE SEQUENCE [LARGE SCALE GENOMIC DNA]</scope>
    <source>
        <strain evidence="3 4">Map64</strain>
    </source>
</reference>
<dbReference type="Pfam" id="PF06101">
    <property type="entry name" value="Vps62"/>
    <property type="match status" value="1"/>
</dbReference>
<dbReference type="STRING" id="1399860.A0A2C5X908"/>
<dbReference type="EMBL" id="NJET01000078">
    <property type="protein sequence ID" value="PHH62209.1"/>
    <property type="molecule type" value="Genomic_DNA"/>
</dbReference>
<feature type="compositionally biased region" description="Basic residues" evidence="1">
    <location>
        <begin position="252"/>
        <end position="261"/>
    </location>
</feature>
<feature type="compositionally biased region" description="Basic and acidic residues" evidence="1">
    <location>
        <begin position="434"/>
        <end position="448"/>
    </location>
</feature>
<feature type="region of interest" description="Disordered" evidence="1">
    <location>
        <begin position="421"/>
        <end position="459"/>
    </location>
</feature>
<feature type="region of interest" description="Disordered" evidence="1">
    <location>
        <begin position="188"/>
        <end position="240"/>
    </location>
</feature>
<keyword evidence="4" id="KW-1185">Reference proteome</keyword>
<organism evidence="3 4">
    <name type="scientific">Ophiocordyceps australis</name>
    <dbReference type="NCBI Taxonomy" id="1399860"/>
    <lineage>
        <taxon>Eukaryota</taxon>
        <taxon>Fungi</taxon>
        <taxon>Dikarya</taxon>
        <taxon>Ascomycota</taxon>
        <taxon>Pezizomycotina</taxon>
        <taxon>Sordariomycetes</taxon>
        <taxon>Hypocreomycetidae</taxon>
        <taxon>Hypocreales</taxon>
        <taxon>Ophiocordycipitaceae</taxon>
        <taxon>Ophiocordyceps</taxon>
    </lineage>
</organism>
<evidence type="ECO:0000256" key="1">
    <source>
        <dbReference type="SAM" id="MobiDB-lite"/>
    </source>
</evidence>